<evidence type="ECO:0000313" key="2">
    <source>
        <dbReference type="EMBL" id="GLD74727.1"/>
    </source>
</evidence>
<dbReference type="InterPro" id="IPR052626">
    <property type="entry name" value="SWT1_Regulator"/>
</dbReference>
<organism evidence="2 3">
    <name type="scientific">Lates japonicus</name>
    <name type="common">Japanese lates</name>
    <dbReference type="NCBI Taxonomy" id="270547"/>
    <lineage>
        <taxon>Eukaryota</taxon>
        <taxon>Metazoa</taxon>
        <taxon>Chordata</taxon>
        <taxon>Craniata</taxon>
        <taxon>Vertebrata</taxon>
        <taxon>Euteleostomi</taxon>
        <taxon>Actinopterygii</taxon>
        <taxon>Neopterygii</taxon>
        <taxon>Teleostei</taxon>
        <taxon>Neoteleostei</taxon>
        <taxon>Acanthomorphata</taxon>
        <taxon>Carangaria</taxon>
        <taxon>Carangaria incertae sedis</taxon>
        <taxon>Centropomidae</taxon>
        <taxon>Lates</taxon>
    </lineage>
</organism>
<comment type="caution">
    <text evidence="2">The sequence shown here is derived from an EMBL/GenBank/DDBJ whole genome shotgun (WGS) entry which is preliminary data.</text>
</comment>
<reference evidence="2" key="1">
    <citation type="submission" date="2022-08" db="EMBL/GenBank/DDBJ databases">
        <title>Genome sequencing of akame (Lates japonicus).</title>
        <authorList>
            <person name="Hashiguchi Y."/>
            <person name="Takahashi H."/>
        </authorList>
    </citation>
    <scope>NUCLEOTIDE SEQUENCE</scope>
    <source>
        <strain evidence="2">Kochi</strain>
    </source>
</reference>
<dbReference type="AlphaFoldDB" id="A0AAD3NHE7"/>
<keyword evidence="3" id="KW-1185">Reference proteome</keyword>
<name>A0AAD3NHE7_LATJO</name>
<dbReference type="EMBL" id="BRZM01002448">
    <property type="protein sequence ID" value="GLD74727.1"/>
    <property type="molecule type" value="Genomic_DNA"/>
</dbReference>
<proteinExistence type="predicted"/>
<evidence type="ECO:0000256" key="1">
    <source>
        <dbReference type="SAM" id="MobiDB-lite"/>
    </source>
</evidence>
<feature type="region of interest" description="Disordered" evidence="1">
    <location>
        <begin position="1"/>
        <end position="33"/>
    </location>
</feature>
<accession>A0AAD3NHE7</accession>
<dbReference type="Proteomes" id="UP001279410">
    <property type="component" value="Unassembled WGS sequence"/>
</dbReference>
<dbReference type="PANTHER" id="PTHR16161:SF0">
    <property type="entry name" value="TRANSCRIPTIONAL PROTEIN SWT1"/>
    <property type="match status" value="1"/>
</dbReference>
<feature type="compositionally biased region" description="Polar residues" evidence="1">
    <location>
        <begin position="1"/>
        <end position="14"/>
    </location>
</feature>
<dbReference type="GO" id="GO:0005634">
    <property type="term" value="C:nucleus"/>
    <property type="evidence" value="ECO:0007669"/>
    <property type="project" value="TreeGrafter"/>
</dbReference>
<sequence>MDNIFNKLQPQGESPSCDVVMNDDDEDKQPTSAQVSHQEVWALFENIWSNVSQISLEVFKALGFDLHTMQSAQPAGGPPPPQDALAYLHKLSSMVSQLLQAFSSVLSSAPGSEEVQTLLNIILSNKIVDVDSRLTAIDLLDCFSQQDYRHSSYESLILFDKTTVSLDQCKHIDRKPFTQSLHPWSRLEGKTTSVVTDQHILG</sequence>
<gene>
    <name evidence="2" type="ORF">AKAME5_002605900</name>
</gene>
<protein>
    <submittedName>
        <fullName evidence="2">Transcriptional protein SWT1</fullName>
    </submittedName>
</protein>
<dbReference type="PANTHER" id="PTHR16161">
    <property type="entry name" value="TRANSCRIPTIONAL PROTEIN SWT1"/>
    <property type="match status" value="1"/>
</dbReference>
<evidence type="ECO:0000313" key="3">
    <source>
        <dbReference type="Proteomes" id="UP001279410"/>
    </source>
</evidence>